<sequence length="76" mass="8334">MPARVIDLLASWMGGFGKCHSALVWGAIPYSVMGVIWCERYTQVFEGQEGTSAFIVPAECHRECQSCVTPPEGEIV</sequence>
<reference evidence="1" key="1">
    <citation type="submission" date="2018-02" db="EMBL/GenBank/DDBJ databases">
        <authorList>
            <person name="Cohen D.B."/>
            <person name="Kent A.D."/>
        </authorList>
    </citation>
    <scope>NUCLEOTIDE SEQUENCE</scope>
</reference>
<protein>
    <submittedName>
        <fullName evidence="1">Uncharacterized protein</fullName>
    </submittedName>
</protein>
<proteinExistence type="predicted"/>
<name>A0A2N9I669_FAGSY</name>
<dbReference type="EMBL" id="OIVN01004902">
    <property type="protein sequence ID" value="SPD19908.1"/>
    <property type="molecule type" value="Genomic_DNA"/>
</dbReference>
<gene>
    <name evidence="1" type="ORF">FSB_LOCUS47790</name>
</gene>
<evidence type="ECO:0000313" key="1">
    <source>
        <dbReference type="EMBL" id="SPD19908.1"/>
    </source>
</evidence>
<organism evidence="1">
    <name type="scientific">Fagus sylvatica</name>
    <name type="common">Beechnut</name>
    <dbReference type="NCBI Taxonomy" id="28930"/>
    <lineage>
        <taxon>Eukaryota</taxon>
        <taxon>Viridiplantae</taxon>
        <taxon>Streptophyta</taxon>
        <taxon>Embryophyta</taxon>
        <taxon>Tracheophyta</taxon>
        <taxon>Spermatophyta</taxon>
        <taxon>Magnoliopsida</taxon>
        <taxon>eudicotyledons</taxon>
        <taxon>Gunneridae</taxon>
        <taxon>Pentapetalae</taxon>
        <taxon>rosids</taxon>
        <taxon>fabids</taxon>
        <taxon>Fagales</taxon>
        <taxon>Fagaceae</taxon>
        <taxon>Fagus</taxon>
    </lineage>
</organism>
<dbReference type="AlphaFoldDB" id="A0A2N9I669"/>
<accession>A0A2N9I669</accession>